<gene>
    <name evidence="1" type="ORF">S01H4_44472</name>
</gene>
<evidence type="ECO:0000313" key="1">
    <source>
        <dbReference type="EMBL" id="GAG91676.1"/>
    </source>
</evidence>
<dbReference type="EMBL" id="BART01024665">
    <property type="protein sequence ID" value="GAG91676.1"/>
    <property type="molecule type" value="Genomic_DNA"/>
</dbReference>
<protein>
    <submittedName>
        <fullName evidence="1">Uncharacterized protein</fullName>
    </submittedName>
</protein>
<reference evidence="1" key="1">
    <citation type="journal article" date="2014" name="Front. Microbiol.">
        <title>High frequency of phylogenetically diverse reductive dehalogenase-homologous genes in deep subseafloor sedimentary metagenomes.</title>
        <authorList>
            <person name="Kawai M."/>
            <person name="Futagami T."/>
            <person name="Toyoda A."/>
            <person name="Takaki Y."/>
            <person name="Nishi S."/>
            <person name="Hori S."/>
            <person name="Arai W."/>
            <person name="Tsubouchi T."/>
            <person name="Morono Y."/>
            <person name="Uchiyama I."/>
            <person name="Ito T."/>
            <person name="Fujiyama A."/>
            <person name="Inagaki F."/>
            <person name="Takami H."/>
        </authorList>
    </citation>
    <scope>NUCLEOTIDE SEQUENCE</scope>
    <source>
        <strain evidence="1">Expedition CK06-06</strain>
    </source>
</reference>
<proteinExistence type="predicted"/>
<name>X1D5C6_9ZZZZ</name>
<organism evidence="1">
    <name type="scientific">marine sediment metagenome</name>
    <dbReference type="NCBI Taxonomy" id="412755"/>
    <lineage>
        <taxon>unclassified sequences</taxon>
        <taxon>metagenomes</taxon>
        <taxon>ecological metagenomes</taxon>
    </lineage>
</organism>
<dbReference type="AlphaFoldDB" id="X1D5C6"/>
<feature type="non-terminal residue" evidence="1">
    <location>
        <position position="68"/>
    </location>
</feature>
<accession>X1D5C6</accession>
<comment type="caution">
    <text evidence="1">The sequence shown here is derived from an EMBL/GenBank/DDBJ whole genome shotgun (WGS) entry which is preliminary data.</text>
</comment>
<sequence length="68" mass="7601">MSVKTREARAKLLDKIKRMSECGLDKLNMEADFINQLPEEMSQVKLHSCRCVSAGPDFPSSSWKALSG</sequence>